<dbReference type="Gene3D" id="3.40.50.12580">
    <property type="match status" value="1"/>
</dbReference>
<dbReference type="Pfam" id="PF04464">
    <property type="entry name" value="Glyphos_transf"/>
    <property type="match status" value="1"/>
</dbReference>
<accession>A0AAE3DKD6</accession>
<dbReference type="InterPro" id="IPR007554">
    <property type="entry name" value="Glycerophosphate_synth"/>
</dbReference>
<keyword evidence="2" id="KW-1185">Reference proteome</keyword>
<evidence type="ECO:0000313" key="1">
    <source>
        <dbReference type="EMBL" id="MCC2167220.1"/>
    </source>
</evidence>
<dbReference type="RefSeq" id="WP_308727988.1">
    <property type="nucleotide sequence ID" value="NZ_JAJEQF010000010.1"/>
</dbReference>
<dbReference type="AlphaFoldDB" id="A0AAE3DKD6"/>
<dbReference type="InterPro" id="IPR043148">
    <property type="entry name" value="TagF_C"/>
</dbReference>
<reference evidence="1 2" key="1">
    <citation type="submission" date="2021-10" db="EMBL/GenBank/DDBJ databases">
        <title>Anaerobic single-cell dispensing facilitates the cultivation of human gut bacteria.</title>
        <authorList>
            <person name="Afrizal A."/>
        </authorList>
    </citation>
    <scope>NUCLEOTIDE SEQUENCE [LARGE SCALE GENOMIC DNA]</scope>
    <source>
        <strain evidence="1 2">CLA-AA-H244</strain>
    </source>
</reference>
<dbReference type="Proteomes" id="UP001199355">
    <property type="component" value="Unassembled WGS sequence"/>
</dbReference>
<dbReference type="PANTHER" id="PTHR37316">
    <property type="entry name" value="TEICHOIC ACID GLYCEROL-PHOSPHATE PRIMASE"/>
    <property type="match status" value="1"/>
</dbReference>
<proteinExistence type="predicted"/>
<sequence>MRKVVRVLCYLKELCLMAFFKLFGAACRCCSAKYRELWLVCERGNDARDNGYWFYRYLKEKHPEINARYVIETDSADRAKIEALGGMVPRGSFSHYLAYYCADFLIGTHVQPCAPDLILFYHLAGKGIRSRGKQVFLQHGIIKDEMEWLHRKNMYMDLFVCGAKPEYEYIRDTFGYPEHVPQYVGLARFDNLIRAEGKEKMILVMPTWRGSHYPTGEAFRKTAYYEHFQSLLCCKELEQLLEQQDYRLVFYPHIEMQKESRRFESGSDRITIASKETQDVQKLLMDCALLVTDYSSVFFDVAFLRKPVVYYQFDEEEFRKYHYQKGYFDFRRDGFGPVCTTQEALLEALTESFENGMEMQTEYAQRTERFFPLHDGNNCRRTFEAIARLKERNKKHAAESESLSVNL</sequence>
<name>A0AAE3DKD6_9FIRM</name>
<protein>
    <submittedName>
        <fullName evidence="1">CDP-glycerol glycerophosphotransferase family protein</fullName>
    </submittedName>
</protein>
<dbReference type="SUPFAM" id="SSF53756">
    <property type="entry name" value="UDP-Glycosyltransferase/glycogen phosphorylase"/>
    <property type="match status" value="1"/>
</dbReference>
<gene>
    <name evidence="1" type="ORF">LKD45_05835</name>
</gene>
<dbReference type="EMBL" id="JAJEQF010000010">
    <property type="protein sequence ID" value="MCC2167220.1"/>
    <property type="molecule type" value="Genomic_DNA"/>
</dbReference>
<evidence type="ECO:0000313" key="2">
    <source>
        <dbReference type="Proteomes" id="UP001199355"/>
    </source>
</evidence>
<dbReference type="InterPro" id="IPR051612">
    <property type="entry name" value="Teichoic_Acid_Biosynth"/>
</dbReference>
<comment type="caution">
    <text evidence="1">The sequence shown here is derived from an EMBL/GenBank/DDBJ whole genome shotgun (WGS) entry which is preliminary data.</text>
</comment>
<organism evidence="1 2">
    <name type="scientific">Gallintestinimicrobium propionicum</name>
    <dbReference type="NCBI Taxonomy" id="2981770"/>
    <lineage>
        <taxon>Bacteria</taxon>
        <taxon>Bacillati</taxon>
        <taxon>Bacillota</taxon>
        <taxon>Clostridia</taxon>
        <taxon>Lachnospirales</taxon>
        <taxon>Lachnospiraceae</taxon>
        <taxon>Gallintestinimicrobium</taxon>
    </lineage>
</organism>
<dbReference type="GO" id="GO:0047355">
    <property type="term" value="F:CDP-glycerol glycerophosphotransferase activity"/>
    <property type="evidence" value="ECO:0007669"/>
    <property type="project" value="InterPro"/>
</dbReference>
<dbReference type="GO" id="GO:0016020">
    <property type="term" value="C:membrane"/>
    <property type="evidence" value="ECO:0007669"/>
    <property type="project" value="InterPro"/>
</dbReference>
<dbReference type="PANTHER" id="PTHR37316:SF3">
    <property type="entry name" value="TEICHOIC ACID GLYCEROL-PHOSPHATE TRANSFERASE"/>
    <property type="match status" value="1"/>
</dbReference>